<dbReference type="InterPro" id="IPR036097">
    <property type="entry name" value="HisK_dim/P_sf"/>
</dbReference>
<dbReference type="InterPro" id="IPR004358">
    <property type="entry name" value="Sig_transdc_His_kin-like_C"/>
</dbReference>
<dbReference type="Pfam" id="PF00512">
    <property type="entry name" value="HisKA"/>
    <property type="match status" value="1"/>
</dbReference>
<comment type="catalytic activity">
    <reaction evidence="1">
        <text>ATP + protein L-histidine = ADP + protein N-phospho-L-histidine.</text>
        <dbReference type="EC" id="2.7.13.3"/>
    </reaction>
</comment>
<organism evidence="12">
    <name type="scientific">uncultured delta proteobacterium</name>
    <dbReference type="NCBI Taxonomy" id="34034"/>
    <lineage>
        <taxon>Bacteria</taxon>
        <taxon>Deltaproteobacteria</taxon>
        <taxon>environmental samples</taxon>
    </lineage>
</organism>
<dbReference type="SUPFAM" id="SSF55874">
    <property type="entry name" value="ATPase domain of HSP90 chaperone/DNA topoisomerase II/histidine kinase"/>
    <property type="match status" value="1"/>
</dbReference>
<dbReference type="AlphaFoldDB" id="A0A212JJY1"/>
<feature type="region of interest" description="Disordered" evidence="9">
    <location>
        <begin position="158"/>
        <end position="184"/>
    </location>
</feature>
<evidence type="ECO:0000313" key="12">
    <source>
        <dbReference type="EMBL" id="SBV99749.1"/>
    </source>
</evidence>
<evidence type="ECO:0000259" key="11">
    <source>
        <dbReference type="PROSITE" id="PS50109"/>
    </source>
</evidence>
<keyword evidence="3" id="KW-0597">Phosphoprotein</keyword>
<keyword evidence="7" id="KW-0067">ATP-binding</keyword>
<evidence type="ECO:0000256" key="10">
    <source>
        <dbReference type="SAM" id="Phobius"/>
    </source>
</evidence>
<keyword evidence="10" id="KW-1133">Transmembrane helix</keyword>
<keyword evidence="4" id="KW-0808">Transferase</keyword>
<dbReference type="InterPro" id="IPR036890">
    <property type="entry name" value="HATPase_C_sf"/>
</dbReference>
<evidence type="ECO:0000256" key="7">
    <source>
        <dbReference type="ARBA" id="ARBA00022840"/>
    </source>
</evidence>
<evidence type="ECO:0000256" key="4">
    <source>
        <dbReference type="ARBA" id="ARBA00022679"/>
    </source>
</evidence>
<dbReference type="GO" id="GO:0000155">
    <property type="term" value="F:phosphorelay sensor kinase activity"/>
    <property type="evidence" value="ECO:0007669"/>
    <property type="project" value="InterPro"/>
</dbReference>
<evidence type="ECO:0000256" key="9">
    <source>
        <dbReference type="SAM" id="MobiDB-lite"/>
    </source>
</evidence>
<evidence type="ECO:0000256" key="8">
    <source>
        <dbReference type="ARBA" id="ARBA00023012"/>
    </source>
</evidence>
<dbReference type="InterPro" id="IPR005467">
    <property type="entry name" value="His_kinase_dom"/>
</dbReference>
<dbReference type="Gene3D" id="3.30.565.10">
    <property type="entry name" value="Histidine kinase-like ATPase, C-terminal domain"/>
    <property type="match status" value="1"/>
</dbReference>
<feature type="domain" description="Histidine kinase" evidence="11">
    <location>
        <begin position="385"/>
        <end position="603"/>
    </location>
</feature>
<dbReference type="SUPFAM" id="SSF47384">
    <property type="entry name" value="Homodimeric domain of signal transducing histidine kinase"/>
    <property type="match status" value="1"/>
</dbReference>
<dbReference type="InterPro" id="IPR003661">
    <property type="entry name" value="HisK_dim/P_dom"/>
</dbReference>
<dbReference type="SMART" id="SM00387">
    <property type="entry name" value="HATPase_c"/>
    <property type="match status" value="1"/>
</dbReference>
<keyword evidence="6 12" id="KW-0418">Kinase</keyword>
<feature type="transmembrane region" description="Helical" evidence="10">
    <location>
        <begin position="216"/>
        <end position="233"/>
    </location>
</feature>
<dbReference type="InterPro" id="IPR003594">
    <property type="entry name" value="HATPase_dom"/>
</dbReference>
<dbReference type="Pfam" id="PF13188">
    <property type="entry name" value="PAS_8"/>
    <property type="match status" value="1"/>
</dbReference>
<dbReference type="SMART" id="SM00388">
    <property type="entry name" value="HisKA"/>
    <property type="match status" value="1"/>
</dbReference>
<proteinExistence type="predicted"/>
<dbReference type="InterPro" id="IPR000014">
    <property type="entry name" value="PAS"/>
</dbReference>
<protein>
    <recommendedName>
        <fullName evidence="2">histidine kinase</fullName>
        <ecNumber evidence="2">2.7.13.3</ecNumber>
    </recommendedName>
</protein>
<keyword evidence="10" id="KW-0472">Membrane</keyword>
<dbReference type="EMBL" id="FLUQ01000001">
    <property type="protein sequence ID" value="SBV99749.1"/>
    <property type="molecule type" value="Genomic_DNA"/>
</dbReference>
<dbReference type="Gene3D" id="3.30.450.20">
    <property type="entry name" value="PAS domain"/>
    <property type="match status" value="1"/>
</dbReference>
<dbReference type="EC" id="2.7.13.3" evidence="2"/>
<dbReference type="GO" id="GO:0005524">
    <property type="term" value="F:ATP binding"/>
    <property type="evidence" value="ECO:0007669"/>
    <property type="project" value="UniProtKB-KW"/>
</dbReference>
<dbReference type="PRINTS" id="PR00344">
    <property type="entry name" value="BCTRLSENSOR"/>
</dbReference>
<gene>
    <name evidence="12" type="ORF">KL86DPRO_11660</name>
</gene>
<name>A0A212JJY1_9DELT</name>
<dbReference type="PROSITE" id="PS50109">
    <property type="entry name" value="HIS_KIN"/>
    <property type="match status" value="1"/>
</dbReference>
<evidence type="ECO:0000256" key="6">
    <source>
        <dbReference type="ARBA" id="ARBA00022777"/>
    </source>
</evidence>
<dbReference type="PANTHER" id="PTHR43065:SF10">
    <property type="entry name" value="PEROXIDE STRESS-ACTIVATED HISTIDINE KINASE MAK3"/>
    <property type="match status" value="1"/>
</dbReference>
<keyword evidence="10" id="KW-0812">Transmembrane</keyword>
<evidence type="ECO:0000256" key="3">
    <source>
        <dbReference type="ARBA" id="ARBA00022553"/>
    </source>
</evidence>
<dbReference type="Gene3D" id="1.10.287.130">
    <property type="match status" value="1"/>
</dbReference>
<evidence type="ECO:0000256" key="5">
    <source>
        <dbReference type="ARBA" id="ARBA00022741"/>
    </source>
</evidence>
<reference evidence="12" key="1">
    <citation type="submission" date="2016-04" db="EMBL/GenBank/DDBJ databases">
        <authorList>
            <person name="Evans L.H."/>
            <person name="Alamgir A."/>
            <person name="Owens N."/>
            <person name="Weber N.D."/>
            <person name="Virtaneva K."/>
            <person name="Barbian K."/>
            <person name="Babar A."/>
            <person name="Rosenke K."/>
        </authorList>
    </citation>
    <scope>NUCLEOTIDE SEQUENCE</scope>
    <source>
        <strain evidence="12">86</strain>
    </source>
</reference>
<evidence type="ECO:0000256" key="1">
    <source>
        <dbReference type="ARBA" id="ARBA00000085"/>
    </source>
</evidence>
<dbReference type="SUPFAM" id="SSF55785">
    <property type="entry name" value="PYP-like sensor domain (PAS domain)"/>
    <property type="match status" value="1"/>
</dbReference>
<dbReference type="Pfam" id="PF02518">
    <property type="entry name" value="HATPase_c"/>
    <property type="match status" value="1"/>
</dbReference>
<dbReference type="CDD" id="cd00082">
    <property type="entry name" value="HisKA"/>
    <property type="match status" value="1"/>
</dbReference>
<feature type="transmembrane region" description="Helical" evidence="10">
    <location>
        <begin position="17"/>
        <end position="39"/>
    </location>
</feature>
<dbReference type="InterPro" id="IPR035965">
    <property type="entry name" value="PAS-like_dom_sf"/>
</dbReference>
<dbReference type="CDD" id="cd00075">
    <property type="entry name" value="HATPase"/>
    <property type="match status" value="1"/>
</dbReference>
<dbReference type="PANTHER" id="PTHR43065">
    <property type="entry name" value="SENSOR HISTIDINE KINASE"/>
    <property type="match status" value="1"/>
</dbReference>
<accession>A0A212JJY1</accession>
<keyword evidence="8" id="KW-0902">Two-component regulatory system</keyword>
<evidence type="ECO:0000256" key="2">
    <source>
        <dbReference type="ARBA" id="ARBA00012438"/>
    </source>
</evidence>
<sequence length="614" mass="65756">MPECMEIIGSSKEKSTVYIAVLTLAFIGVALVASTWQILQRQKEASMEHLELTAIAVLQAVDSSLRRGPMMGRGRFSTDTRDFFRDLETSGDVLFVGMMDENGRRLVLDGETPPPLALPQDALEALKSGNRWQGVAGYGQMKIYLAARRIQGAVLAPPLTPGDVPGQAPMPRRHHRDNDSPAAQSGPAVFLAVAVDMQKHFAVYDGFRKTALFQTAYILAAAVFLWILAMRFLSRRKLAGKAVLLEKFQARLIDNLPDGLLIADSAGKIIAVNPAADAILAKNAARPGTGTTAAGNIVGSNLADIAGPLNPPVDPARDNGWQQTSLAGMQLEIRVLPFQSGAENDPDETAPARMVIVRDRTHIRTLEKNLAEAEKLAAIGSLAAGVAHEIRNPLSALRGFAQYFAKKLAGKQPEEEYARTMVRESDRLNRVITDLLYLARPRDLVAAPTDLAGVCDEMTALLHFELREQGLALHCDLETRTVNADPDALKQALLNLLLNALEALGSGSAGKDRAISLAARKDSRNGVPGVRITVADTGPGMTEEERAQARTPFYTTKKKGTGLGLALVQTIMQGHGGEISIVSPFPANGPGGCAVSLFFPDAAPMESTPDTSGA</sequence>
<keyword evidence="5" id="KW-0547">Nucleotide-binding</keyword>